<evidence type="ECO:0000313" key="2">
    <source>
        <dbReference type="Proteomes" id="UP001652628"/>
    </source>
</evidence>
<keyword evidence="2" id="KW-1185">Reference proteome</keyword>
<reference evidence="3" key="1">
    <citation type="submission" date="2025-08" db="UniProtKB">
        <authorList>
            <consortium name="RefSeq"/>
        </authorList>
    </citation>
    <scope>IDENTIFICATION</scope>
</reference>
<dbReference type="RefSeq" id="XP_036677083.2">
    <property type="nucleotide sequence ID" value="XM_036821188.3"/>
</dbReference>
<dbReference type="AlphaFoldDB" id="A0AB40AEH3"/>
<organism evidence="2 3">
    <name type="scientific">Drosophila suzukii</name>
    <name type="common">Spotted-wing drosophila fruit fly</name>
    <dbReference type="NCBI Taxonomy" id="28584"/>
    <lineage>
        <taxon>Eukaryota</taxon>
        <taxon>Metazoa</taxon>
        <taxon>Ecdysozoa</taxon>
        <taxon>Arthropoda</taxon>
        <taxon>Hexapoda</taxon>
        <taxon>Insecta</taxon>
        <taxon>Pterygota</taxon>
        <taxon>Neoptera</taxon>
        <taxon>Endopterygota</taxon>
        <taxon>Diptera</taxon>
        <taxon>Brachycera</taxon>
        <taxon>Muscomorpha</taxon>
        <taxon>Ephydroidea</taxon>
        <taxon>Drosophilidae</taxon>
        <taxon>Drosophila</taxon>
        <taxon>Sophophora</taxon>
    </lineage>
</organism>
<proteinExistence type="predicted"/>
<dbReference type="GeneID" id="118876783"/>
<feature type="region of interest" description="Disordered" evidence="1">
    <location>
        <begin position="69"/>
        <end position="116"/>
    </location>
</feature>
<name>A0AB40AEH3_DROSZ</name>
<feature type="compositionally biased region" description="Acidic residues" evidence="1">
    <location>
        <begin position="76"/>
        <end position="98"/>
    </location>
</feature>
<evidence type="ECO:0000256" key="1">
    <source>
        <dbReference type="SAM" id="MobiDB-lite"/>
    </source>
</evidence>
<dbReference type="Proteomes" id="UP001652628">
    <property type="component" value="Chromosome X"/>
</dbReference>
<feature type="region of interest" description="Disordered" evidence="1">
    <location>
        <begin position="27"/>
        <end position="52"/>
    </location>
</feature>
<accession>A0AB40AEH3</accession>
<sequence>MPSPGEAELPKICCSECLAKILEAMQSQQDSLMTEEESPNEDHLSPDDNINVVMGLEYQEMSDDDVIMIMGLNGDISEDDDTSSNEDDDSSSNEDDETSSNADDKNVLPGEQPKNN</sequence>
<evidence type="ECO:0000313" key="3">
    <source>
        <dbReference type="RefSeq" id="XP_036677083.2"/>
    </source>
</evidence>
<gene>
    <name evidence="3" type="primary">LOC118876783</name>
</gene>
<protein>
    <submittedName>
        <fullName evidence="3">Uncharacterized protein</fullName>
    </submittedName>
</protein>